<name>A0ABT3GDN0_9BACT</name>
<dbReference type="EMBL" id="JAPDDT010000001">
    <property type="protein sequence ID" value="MCW1921523.1"/>
    <property type="molecule type" value="Genomic_DNA"/>
</dbReference>
<keyword evidence="3" id="KW-0808">Transferase</keyword>
<sequence length="413" mass="45691">MRILIYAMGSAGDVHPFVGVGKALQARGHEVIVATSAFFEDVVTRSGLGFRGMGTVADFERVQGDPHLWHPTKALPSIIRHAVNPSYGPILEVARELNIPGKTLILASSLAWGAMTVRELLGVPVVSVHLAPSLMVSSYRQPVMHGAPVPQWAPRFLKVFQWWIAAKVVDHHVLPELNRFRKQHGLPPTREMINGWHSPDRVIALFPEWYGPPQPDWPTQVRQTGFPLFDESSQREVPQELEAFLDEGDPPVVFTPGSAMDRGHEFFDEAVKTLKLLGRRGILISRFAHTVPANLPDGIRHFSYVPFSQVLPRAAAMVYHGGVGTCAQALRAGVPQLLMPMAHDQLDNLSRIHDLGTGGGLHPRQFKARHIASVLDGMLADPALKQRAAEISRRFDPAGWMARTCDLVEEMKP</sequence>
<proteinExistence type="predicted"/>
<organism evidence="3 4">
    <name type="scientific">Luteolibacter arcticus</name>
    <dbReference type="NCBI Taxonomy" id="1581411"/>
    <lineage>
        <taxon>Bacteria</taxon>
        <taxon>Pseudomonadati</taxon>
        <taxon>Verrucomicrobiota</taxon>
        <taxon>Verrucomicrobiia</taxon>
        <taxon>Verrucomicrobiales</taxon>
        <taxon>Verrucomicrobiaceae</taxon>
        <taxon>Luteolibacter</taxon>
    </lineage>
</organism>
<dbReference type="Pfam" id="PF03033">
    <property type="entry name" value="Glyco_transf_28"/>
    <property type="match status" value="1"/>
</dbReference>
<dbReference type="Gene3D" id="3.40.50.2000">
    <property type="entry name" value="Glycogen Phosphorylase B"/>
    <property type="match status" value="2"/>
</dbReference>
<dbReference type="PANTHER" id="PTHR48050:SF13">
    <property type="entry name" value="STEROL 3-BETA-GLUCOSYLTRANSFERASE UGT80A2"/>
    <property type="match status" value="1"/>
</dbReference>
<keyword evidence="4" id="KW-1185">Reference proteome</keyword>
<feature type="domain" description="Erythromycin biosynthesis protein CIII-like C-terminal" evidence="2">
    <location>
        <begin position="293"/>
        <end position="392"/>
    </location>
</feature>
<protein>
    <submittedName>
        <fullName evidence="3">Glycosyltransferase</fullName>
        <ecNumber evidence="3">2.4.-.-</ecNumber>
    </submittedName>
</protein>
<evidence type="ECO:0000259" key="2">
    <source>
        <dbReference type="Pfam" id="PF06722"/>
    </source>
</evidence>
<dbReference type="RefSeq" id="WP_264485632.1">
    <property type="nucleotide sequence ID" value="NZ_JAPDDT010000001.1"/>
</dbReference>
<accession>A0ABT3GDN0</accession>
<dbReference type="PANTHER" id="PTHR48050">
    <property type="entry name" value="STEROL 3-BETA-GLUCOSYLTRANSFERASE"/>
    <property type="match status" value="1"/>
</dbReference>
<dbReference type="InterPro" id="IPR010610">
    <property type="entry name" value="EryCIII-like_C"/>
</dbReference>
<dbReference type="Proteomes" id="UP001320876">
    <property type="component" value="Unassembled WGS sequence"/>
</dbReference>
<reference evidence="3 4" key="1">
    <citation type="submission" date="2022-10" db="EMBL/GenBank/DDBJ databases">
        <title>Luteolibacter arcticus strain CCTCC AB 2014275, whole genome shotgun sequencing project.</title>
        <authorList>
            <person name="Zhao G."/>
            <person name="Shen L."/>
        </authorList>
    </citation>
    <scope>NUCLEOTIDE SEQUENCE [LARGE SCALE GENOMIC DNA]</scope>
    <source>
        <strain evidence="3 4">CCTCC AB 2014275</strain>
    </source>
</reference>
<keyword evidence="3" id="KW-0328">Glycosyltransferase</keyword>
<dbReference type="InterPro" id="IPR004276">
    <property type="entry name" value="GlycoTrans_28_N"/>
</dbReference>
<evidence type="ECO:0000259" key="1">
    <source>
        <dbReference type="Pfam" id="PF03033"/>
    </source>
</evidence>
<dbReference type="GO" id="GO:0016757">
    <property type="term" value="F:glycosyltransferase activity"/>
    <property type="evidence" value="ECO:0007669"/>
    <property type="project" value="UniProtKB-KW"/>
</dbReference>
<comment type="caution">
    <text evidence="3">The sequence shown here is derived from an EMBL/GenBank/DDBJ whole genome shotgun (WGS) entry which is preliminary data.</text>
</comment>
<dbReference type="InterPro" id="IPR050426">
    <property type="entry name" value="Glycosyltransferase_28"/>
</dbReference>
<gene>
    <name evidence="3" type="ORF">OKA05_03095</name>
</gene>
<evidence type="ECO:0000313" key="3">
    <source>
        <dbReference type="EMBL" id="MCW1921523.1"/>
    </source>
</evidence>
<dbReference type="InterPro" id="IPR002213">
    <property type="entry name" value="UDP_glucos_trans"/>
</dbReference>
<dbReference type="CDD" id="cd03784">
    <property type="entry name" value="GT1_Gtf-like"/>
    <property type="match status" value="1"/>
</dbReference>
<dbReference type="EC" id="2.4.-.-" evidence="3"/>
<evidence type="ECO:0000313" key="4">
    <source>
        <dbReference type="Proteomes" id="UP001320876"/>
    </source>
</evidence>
<dbReference type="Pfam" id="PF06722">
    <property type="entry name" value="EryCIII-like_C"/>
    <property type="match status" value="1"/>
</dbReference>
<dbReference type="SUPFAM" id="SSF53756">
    <property type="entry name" value="UDP-Glycosyltransferase/glycogen phosphorylase"/>
    <property type="match status" value="1"/>
</dbReference>
<feature type="domain" description="Glycosyltransferase family 28 N-terminal" evidence="1">
    <location>
        <begin position="3"/>
        <end position="75"/>
    </location>
</feature>